<keyword evidence="1" id="KW-0378">Hydrolase</keyword>
<gene>
    <name evidence="1" type="ORF">ACFPMG_04725</name>
</gene>
<protein>
    <submittedName>
        <fullName evidence="1">HAD family hydrolase</fullName>
    </submittedName>
</protein>
<sequence length="819" mass="89321">MPFPVNASADETGGHGAISWDQDSALSQLDPSAFDLVTLDVFDTLLLRRCGPPEAVFERVAQAARSAALLDPSVTDDAFVIMRRQAEARARSQSGDVDLAAIYRALELHDTDTAALERLERRVERAMAIANPYMLSLLGHLQEQGTPVLLISDMYLGGAEIRGMLESVGIAAGRNYERLHVSCDHGASKAGGVLFRMILAQHPGLRPDRVLHIGDDPVTDKAGAAAAGIRALHYTLPGWLNEMVRRETLLGTLPRGPLVPARGLAARGVRARDGNGFWYGYGATVLGPVAVHYASWVVRDAAARGIRRIAPLMREGELLGQLMVLEAERLGLDVIIAPLAVSRAALYLPSLIRFDEAELRSLATEIFRTLRDVLTMLDLGPLPDSLLEHADTPLVDLLGAEFGEAAKGWQAAKVYLLSEETVGRIHARAQQARRDFVAYMKEQFGATGQVALVDIGAKGSMFERFARLPELTGHYDFHGYLFYATPAVLHRVVGGVRIRTHMPQSKAAFEQAKVIYRSPQFLELLLNGEAATTISYRRDERGRIRPIQEPPKIDSEQRGALRACRAGILSYQAQWARLADGEDAPDRDTDPEALLGILHRAVHLPTGEEARRIGRLVYDVNNGSSARLRICSDRAGGVLDTVITSTPPSLWLSLSLQTRPSDVPWPQGQMTLCRAGHIEEMLDGAQGGFGHRAISRQLVHMVRNAGIDRYILCAAGGMGGMGPTFLDVARDAGLECVGYADLLATGEGFAQTAELTMTEAAKLECRDIVVVSVGYGQAILAALDKGRKEDGRPLRCWWYDGTRFRDDRLGDALVPAQRP</sequence>
<dbReference type="RefSeq" id="WP_376994049.1">
    <property type="nucleotide sequence ID" value="NZ_JBHSLC010000006.1"/>
</dbReference>
<accession>A0ABW0G127</accession>
<dbReference type="InterPro" id="IPR023214">
    <property type="entry name" value="HAD_sf"/>
</dbReference>
<evidence type="ECO:0000313" key="2">
    <source>
        <dbReference type="Proteomes" id="UP001596166"/>
    </source>
</evidence>
<comment type="caution">
    <text evidence="1">The sequence shown here is derived from an EMBL/GenBank/DDBJ whole genome shotgun (WGS) entry which is preliminary data.</text>
</comment>
<name>A0ABW0G127_9PROT</name>
<dbReference type="Gene3D" id="1.10.150.400">
    <property type="match status" value="1"/>
</dbReference>
<evidence type="ECO:0000313" key="1">
    <source>
        <dbReference type="EMBL" id="MFC5354305.1"/>
    </source>
</evidence>
<dbReference type="Gene3D" id="3.40.50.1000">
    <property type="entry name" value="HAD superfamily/HAD-like"/>
    <property type="match status" value="1"/>
</dbReference>
<dbReference type="InterPro" id="IPR036412">
    <property type="entry name" value="HAD-like_sf"/>
</dbReference>
<organism evidence="1 2">
    <name type="scientific">Azospirillum himalayense</name>
    <dbReference type="NCBI Taxonomy" id="654847"/>
    <lineage>
        <taxon>Bacteria</taxon>
        <taxon>Pseudomonadati</taxon>
        <taxon>Pseudomonadota</taxon>
        <taxon>Alphaproteobacteria</taxon>
        <taxon>Rhodospirillales</taxon>
        <taxon>Azospirillaceae</taxon>
        <taxon>Azospirillum</taxon>
    </lineage>
</organism>
<dbReference type="Pfam" id="PF00702">
    <property type="entry name" value="Hydrolase"/>
    <property type="match status" value="1"/>
</dbReference>
<dbReference type="SUPFAM" id="SSF56784">
    <property type="entry name" value="HAD-like"/>
    <property type="match status" value="1"/>
</dbReference>
<keyword evidence="2" id="KW-1185">Reference proteome</keyword>
<proteinExistence type="predicted"/>
<dbReference type="EMBL" id="JBHSLC010000006">
    <property type="protein sequence ID" value="MFC5354305.1"/>
    <property type="molecule type" value="Genomic_DNA"/>
</dbReference>
<reference evidence="2" key="1">
    <citation type="journal article" date="2019" name="Int. J. Syst. Evol. Microbiol.">
        <title>The Global Catalogue of Microorganisms (GCM) 10K type strain sequencing project: providing services to taxonomists for standard genome sequencing and annotation.</title>
        <authorList>
            <consortium name="The Broad Institute Genomics Platform"/>
            <consortium name="The Broad Institute Genome Sequencing Center for Infectious Disease"/>
            <person name="Wu L."/>
            <person name="Ma J."/>
        </authorList>
    </citation>
    <scope>NUCLEOTIDE SEQUENCE [LARGE SCALE GENOMIC DNA]</scope>
    <source>
        <strain evidence="2">CCUG 58760</strain>
    </source>
</reference>
<dbReference type="Proteomes" id="UP001596166">
    <property type="component" value="Unassembled WGS sequence"/>
</dbReference>
<dbReference type="GO" id="GO:0016787">
    <property type="term" value="F:hydrolase activity"/>
    <property type="evidence" value="ECO:0007669"/>
    <property type="project" value="UniProtKB-KW"/>
</dbReference>